<evidence type="ECO:0008006" key="4">
    <source>
        <dbReference type="Google" id="ProtNLM"/>
    </source>
</evidence>
<accession>A0A4R3NXY2</accession>
<protein>
    <recommendedName>
        <fullName evidence="4">DUF945 domain-containing protein</fullName>
    </recommendedName>
</protein>
<sequence>MREAPIKQIFLAGTFLIAASAPAFALDSDDFIAKVKAAYDDAGITFTHGDIQTKGDSALVIKDVVFSPSAEISDELEGFEQKQPVEVSFSDIQENEDGSYVVGELLLKDATFMAEDLAWTIGSYEERNLHIPATPDMSNPSGWLYGENSQVEDVTLDYKGETILSMPSAEGMQTFDAETQTAGFTAKTGDISLDLTNVDDLDPDFRNHLETLDLLKSTSTFDLAGTWNIVSGDLDVSSYNLSVEDVGTLKVSFGITGFTLDMLNTLDEMPDDVDEDATASEDGMDPYQEQMMELGQQIGVSGLSIRFEDASITRRLMQLMEDDLDVTTDEVVADINNDINTSLSALDMPDLANMVTSAVETYFNDPQSFEVSIAPQMQMPVLAIFMAGAAAPQSVPQLLNLEIKAND</sequence>
<organism evidence="2 3">
    <name type="scientific">Martelella mediterranea</name>
    <dbReference type="NCBI Taxonomy" id="293089"/>
    <lineage>
        <taxon>Bacteria</taxon>
        <taxon>Pseudomonadati</taxon>
        <taxon>Pseudomonadota</taxon>
        <taxon>Alphaproteobacteria</taxon>
        <taxon>Hyphomicrobiales</taxon>
        <taxon>Aurantimonadaceae</taxon>
        <taxon>Martelella</taxon>
    </lineage>
</organism>
<comment type="caution">
    <text evidence="2">The sequence shown here is derived from an EMBL/GenBank/DDBJ whole genome shotgun (WGS) entry which is preliminary data.</text>
</comment>
<dbReference type="OrthoDB" id="7824623at2"/>
<feature type="chain" id="PRO_5020976869" description="DUF945 domain-containing protein" evidence="1">
    <location>
        <begin position="26"/>
        <end position="407"/>
    </location>
</feature>
<feature type="signal peptide" evidence="1">
    <location>
        <begin position="1"/>
        <end position="25"/>
    </location>
</feature>
<dbReference type="Proteomes" id="UP000295097">
    <property type="component" value="Unassembled WGS sequence"/>
</dbReference>
<gene>
    <name evidence="2" type="ORF">EDC90_1004168</name>
</gene>
<dbReference type="EMBL" id="SMAR01000004">
    <property type="protein sequence ID" value="TCT42866.1"/>
    <property type="molecule type" value="Genomic_DNA"/>
</dbReference>
<name>A0A4R3NXY2_9HYPH</name>
<keyword evidence="1" id="KW-0732">Signal</keyword>
<proteinExistence type="predicted"/>
<keyword evidence="3" id="KW-1185">Reference proteome</keyword>
<dbReference type="RefSeq" id="WP_132309026.1">
    <property type="nucleotide sequence ID" value="NZ_SMAR01000004.1"/>
</dbReference>
<dbReference type="AlphaFoldDB" id="A0A4R3NXY2"/>
<evidence type="ECO:0000256" key="1">
    <source>
        <dbReference type="SAM" id="SignalP"/>
    </source>
</evidence>
<reference evidence="2 3" key="1">
    <citation type="submission" date="2019-03" db="EMBL/GenBank/DDBJ databases">
        <title>Freshwater and sediment microbial communities from various areas in North America, analyzing microbe dynamics in response to fracking.</title>
        <authorList>
            <person name="Lamendella R."/>
        </authorList>
    </citation>
    <scope>NUCLEOTIDE SEQUENCE [LARGE SCALE GENOMIC DNA]</scope>
    <source>
        <strain evidence="2 3">175.2</strain>
    </source>
</reference>
<evidence type="ECO:0000313" key="3">
    <source>
        <dbReference type="Proteomes" id="UP000295097"/>
    </source>
</evidence>
<evidence type="ECO:0000313" key="2">
    <source>
        <dbReference type="EMBL" id="TCT42866.1"/>
    </source>
</evidence>